<evidence type="ECO:0000256" key="1">
    <source>
        <dbReference type="ARBA" id="ARBA00004123"/>
    </source>
</evidence>
<feature type="compositionally biased region" description="Low complexity" evidence="7">
    <location>
        <begin position="610"/>
        <end position="622"/>
    </location>
</feature>
<feature type="domain" description="HTH psq-type" evidence="8">
    <location>
        <begin position="111"/>
        <end position="163"/>
    </location>
</feature>
<evidence type="ECO:0000313" key="10">
    <source>
        <dbReference type="Proteomes" id="UP001151699"/>
    </source>
</evidence>
<gene>
    <name evidence="9" type="primary">Mblk-1</name>
    <name evidence="9" type="ORF">Bhyg_11354</name>
</gene>
<feature type="compositionally biased region" description="Polar residues" evidence="7">
    <location>
        <begin position="224"/>
        <end position="236"/>
    </location>
</feature>
<dbReference type="PANTHER" id="PTHR21545:SF13">
    <property type="entry name" value="ECDYSONE-INDUCED PROTEIN 93F, ISOFORM C"/>
    <property type="match status" value="1"/>
</dbReference>
<evidence type="ECO:0000256" key="5">
    <source>
        <dbReference type="ARBA" id="ARBA00023242"/>
    </source>
</evidence>
<evidence type="ECO:0000256" key="7">
    <source>
        <dbReference type="SAM" id="MobiDB-lite"/>
    </source>
</evidence>
<feature type="compositionally biased region" description="Low complexity" evidence="7">
    <location>
        <begin position="594"/>
        <end position="603"/>
    </location>
</feature>
<dbReference type="Gene3D" id="1.10.10.60">
    <property type="entry name" value="Homeodomain-like"/>
    <property type="match status" value="2"/>
</dbReference>
<dbReference type="Proteomes" id="UP001151699">
    <property type="component" value="Chromosome X"/>
</dbReference>
<dbReference type="GO" id="GO:0005634">
    <property type="term" value="C:nucleus"/>
    <property type="evidence" value="ECO:0007669"/>
    <property type="project" value="UniProtKB-SubCell"/>
</dbReference>
<feature type="compositionally biased region" description="Polar residues" evidence="7">
    <location>
        <begin position="830"/>
        <end position="844"/>
    </location>
</feature>
<keyword evidence="10" id="KW-1185">Reference proteome</keyword>
<sequence>MKLDSFRDCSLGIVAVYEGQILIKFCKNVVIELHSLTTPHSINSGAALVIACTSDWKTVTIVSSGIEFSYPDFPQYLLRPISVKMLMSPSIAGLPSAPSGLSGYKRAKPRMSTAPGRRTYTEEELQSALQDILSGKLGTRRAAVQYGIPRSTLRNKVYKLAMEQKREATLLPPATVLDLDNDNDDNELSGNEDDKDIEKVISNCMGQANALRLSSRSSTSAMSNFPNPFDNNSLKSDASKEQSKPPTTSTPQTSQTPPIINNPWLDPVVLQNLILGGFMQQKYDDPAFQELFRNLLIQQQELMKEQMKNSLGTNIDAVNNGNPMNPDVRNLMHNFSLLHHQQMQNRAVKRETPETSSNDPGEDAAVILKIPSFKPLVGSSSGKNGDNNSDTASQTTPPIPSRSPLSHNSDISPSILRSTNDSQSPPINVAANSQLSLRDVIAKSITRTFNQQSPDLVSKTSMDHIEPYKGPSISVIKNLGGTDISRFATSPNMMGSMNSNTSMQSVGIGGKGTRPKRGKYRNYDRDSLVEAVKAVQRGEMSVHRAGSYYGVPHSTLEYKVKERHLMRPRKREPKPQPLDGCGTNSSLTIKSDDITASSSSSMRAMDKSKPLSTKPTKSSSYPATPPNGLKMGIFDPTQLQYGSHLFWPHPPGYSGLPLDFTRSSATGSTSAFPSNAESYFASQMMHRFQDDARQSGVSSSMAKSTAISNQSKSARDLAESLYDGASTNGSFLDGIIRHSLDRKSGDTSHGTLLDQLVKNNRHSDEGSSKRPGSPLNFVQSEIKRERASPSSGETDKDSCDYEIPKESVETLMKYREILKQGSDEKCLKSSVENLNGNSPINKVTQHSEKDDSS</sequence>
<comment type="subcellular location">
    <subcellularLocation>
        <location evidence="1 6">Nucleus</location>
    </subcellularLocation>
</comment>
<dbReference type="EMBL" id="WJQU01000003">
    <property type="protein sequence ID" value="KAJ6638617.1"/>
    <property type="molecule type" value="Genomic_DNA"/>
</dbReference>
<feature type="compositionally biased region" description="Low complexity" evidence="7">
    <location>
        <begin position="492"/>
        <end position="505"/>
    </location>
</feature>
<dbReference type="GO" id="GO:0006357">
    <property type="term" value="P:regulation of transcription by RNA polymerase II"/>
    <property type="evidence" value="ECO:0007669"/>
    <property type="project" value="TreeGrafter"/>
</dbReference>
<name>A0A9Q0MV67_9DIPT</name>
<evidence type="ECO:0000256" key="6">
    <source>
        <dbReference type="PROSITE-ProRule" id="PRU00320"/>
    </source>
</evidence>
<dbReference type="InterPro" id="IPR009057">
    <property type="entry name" value="Homeodomain-like_sf"/>
</dbReference>
<feature type="compositionally biased region" description="Polar residues" evidence="7">
    <location>
        <begin position="695"/>
        <end position="711"/>
    </location>
</feature>
<protein>
    <submittedName>
        <fullName evidence="9">Mushroom body large-type Kenyon cell-specific protein 1</fullName>
    </submittedName>
</protein>
<feature type="region of interest" description="Disordered" evidence="7">
    <location>
        <begin position="829"/>
        <end position="853"/>
    </location>
</feature>
<dbReference type="PANTHER" id="PTHR21545">
    <property type="entry name" value="TRANSCRIPTION FACTOR MLR1/2"/>
    <property type="match status" value="1"/>
</dbReference>
<feature type="DNA-binding region" description="H-T-H motif" evidence="6">
    <location>
        <begin position="542"/>
        <end position="562"/>
    </location>
</feature>
<dbReference type="InterPro" id="IPR007889">
    <property type="entry name" value="HTH_Psq"/>
</dbReference>
<dbReference type="OrthoDB" id="10028342at2759"/>
<evidence type="ECO:0000259" key="8">
    <source>
        <dbReference type="PROSITE" id="PS50960"/>
    </source>
</evidence>
<keyword evidence="5 6" id="KW-0539">Nucleus</keyword>
<feature type="compositionally biased region" description="Low complexity" evidence="7">
    <location>
        <begin position="378"/>
        <end position="390"/>
    </location>
</feature>
<feature type="compositionally biased region" description="Low complexity" evidence="7">
    <location>
        <begin position="244"/>
        <end position="258"/>
    </location>
</feature>
<proteinExistence type="predicted"/>
<feature type="region of interest" description="Disordered" evidence="7">
    <location>
        <begin position="173"/>
        <end position="197"/>
    </location>
</feature>
<feature type="compositionally biased region" description="Polar residues" evidence="7">
    <location>
        <begin position="403"/>
        <end position="431"/>
    </location>
</feature>
<feature type="region of interest" description="Disordered" evidence="7">
    <location>
        <begin position="377"/>
        <end position="431"/>
    </location>
</feature>
<evidence type="ECO:0000256" key="4">
    <source>
        <dbReference type="ARBA" id="ARBA00023163"/>
    </source>
</evidence>
<feature type="region of interest" description="Disordered" evidence="7">
    <location>
        <begin position="341"/>
        <end position="362"/>
    </location>
</feature>
<keyword evidence="3 6" id="KW-0238">DNA-binding</keyword>
<keyword evidence="2" id="KW-0805">Transcription regulation</keyword>
<accession>A0A9Q0MV67</accession>
<dbReference type="PROSITE" id="PS50960">
    <property type="entry name" value="HTH_PSQ"/>
    <property type="match status" value="2"/>
</dbReference>
<feature type="region of interest" description="Disordered" evidence="7">
    <location>
        <begin position="215"/>
        <end position="262"/>
    </location>
</feature>
<keyword evidence="4" id="KW-0804">Transcription</keyword>
<dbReference type="GO" id="GO:0003677">
    <property type="term" value="F:DNA binding"/>
    <property type="evidence" value="ECO:0007669"/>
    <property type="project" value="UniProtKB-UniRule"/>
</dbReference>
<evidence type="ECO:0000313" key="9">
    <source>
        <dbReference type="EMBL" id="KAJ6638617.1"/>
    </source>
</evidence>
<dbReference type="Pfam" id="PF05225">
    <property type="entry name" value="HTH_psq"/>
    <property type="match status" value="2"/>
</dbReference>
<dbReference type="SUPFAM" id="SSF46689">
    <property type="entry name" value="Homeodomain-like"/>
    <property type="match status" value="2"/>
</dbReference>
<feature type="region of interest" description="Disordered" evidence="7">
    <location>
        <begin position="690"/>
        <end position="711"/>
    </location>
</feature>
<feature type="region of interest" description="Disordered" evidence="7">
    <location>
        <begin position="563"/>
        <end position="627"/>
    </location>
</feature>
<reference evidence="9" key="1">
    <citation type="submission" date="2022-07" db="EMBL/GenBank/DDBJ databases">
        <authorList>
            <person name="Trinca V."/>
            <person name="Uliana J.V.C."/>
            <person name="Torres T.T."/>
            <person name="Ward R.J."/>
            <person name="Monesi N."/>
        </authorList>
    </citation>
    <scope>NUCLEOTIDE SEQUENCE</scope>
    <source>
        <strain evidence="9">HSMRA1968</strain>
        <tissue evidence="9">Whole embryos</tissue>
    </source>
</reference>
<feature type="domain" description="HTH psq-type" evidence="8">
    <location>
        <begin position="514"/>
        <end position="566"/>
    </location>
</feature>
<evidence type="ECO:0000256" key="2">
    <source>
        <dbReference type="ARBA" id="ARBA00023015"/>
    </source>
</evidence>
<feature type="region of interest" description="Disordered" evidence="7">
    <location>
        <begin position="760"/>
        <end position="803"/>
    </location>
</feature>
<evidence type="ECO:0000256" key="3">
    <source>
        <dbReference type="ARBA" id="ARBA00023125"/>
    </source>
</evidence>
<feature type="region of interest" description="Disordered" evidence="7">
    <location>
        <begin position="492"/>
        <end position="520"/>
    </location>
</feature>
<dbReference type="FunFam" id="1.10.10.60:FF:000019">
    <property type="entry name" value="Ligand-dependent corepressor isoform 1"/>
    <property type="match status" value="1"/>
</dbReference>
<feature type="DNA-binding region" description="H-T-H motif" evidence="6">
    <location>
        <begin position="139"/>
        <end position="159"/>
    </location>
</feature>
<feature type="compositionally biased region" description="Basic and acidic residues" evidence="7">
    <location>
        <begin position="781"/>
        <end position="803"/>
    </location>
</feature>
<dbReference type="AlphaFoldDB" id="A0A9Q0MV67"/>
<comment type="caution">
    <text evidence="9">The sequence shown here is derived from an EMBL/GenBank/DDBJ whole genome shotgun (WGS) entry which is preliminary data.</text>
</comment>
<organism evidence="9 10">
    <name type="scientific">Pseudolycoriella hygida</name>
    <dbReference type="NCBI Taxonomy" id="35572"/>
    <lineage>
        <taxon>Eukaryota</taxon>
        <taxon>Metazoa</taxon>
        <taxon>Ecdysozoa</taxon>
        <taxon>Arthropoda</taxon>
        <taxon>Hexapoda</taxon>
        <taxon>Insecta</taxon>
        <taxon>Pterygota</taxon>
        <taxon>Neoptera</taxon>
        <taxon>Endopterygota</taxon>
        <taxon>Diptera</taxon>
        <taxon>Nematocera</taxon>
        <taxon>Sciaroidea</taxon>
        <taxon>Sciaridae</taxon>
        <taxon>Pseudolycoriella</taxon>
    </lineage>
</organism>
<feature type="compositionally biased region" description="Acidic residues" evidence="7">
    <location>
        <begin position="179"/>
        <end position="195"/>
    </location>
</feature>